<reference evidence="2" key="1">
    <citation type="journal article" date="2023" name="Mol. Phylogenet. Evol.">
        <title>Genome-scale phylogeny and comparative genomics of the fungal order Sordariales.</title>
        <authorList>
            <person name="Hensen N."/>
            <person name="Bonometti L."/>
            <person name="Westerberg I."/>
            <person name="Brannstrom I.O."/>
            <person name="Guillou S."/>
            <person name="Cros-Aarteil S."/>
            <person name="Calhoun S."/>
            <person name="Haridas S."/>
            <person name="Kuo A."/>
            <person name="Mondo S."/>
            <person name="Pangilinan J."/>
            <person name="Riley R."/>
            <person name="LaButti K."/>
            <person name="Andreopoulos B."/>
            <person name="Lipzen A."/>
            <person name="Chen C."/>
            <person name="Yan M."/>
            <person name="Daum C."/>
            <person name="Ng V."/>
            <person name="Clum A."/>
            <person name="Steindorff A."/>
            <person name="Ohm R.A."/>
            <person name="Martin F."/>
            <person name="Silar P."/>
            <person name="Natvig D.O."/>
            <person name="Lalanne C."/>
            <person name="Gautier V."/>
            <person name="Ament-Velasquez S.L."/>
            <person name="Kruys A."/>
            <person name="Hutchinson M.I."/>
            <person name="Powell A.J."/>
            <person name="Barry K."/>
            <person name="Miller A.N."/>
            <person name="Grigoriev I.V."/>
            <person name="Debuchy R."/>
            <person name="Gladieux P."/>
            <person name="Hiltunen Thoren M."/>
            <person name="Johannesson H."/>
        </authorList>
    </citation>
    <scope>NUCLEOTIDE SEQUENCE</scope>
    <source>
        <strain evidence="2">CBS 168.71</strain>
    </source>
</reference>
<feature type="transmembrane region" description="Helical" evidence="1">
    <location>
        <begin position="40"/>
        <end position="57"/>
    </location>
</feature>
<keyword evidence="1" id="KW-1133">Transmembrane helix</keyword>
<keyword evidence="1" id="KW-0472">Membrane</keyword>
<accession>A0AAE0LP02</accession>
<protein>
    <submittedName>
        <fullName evidence="2">Uncharacterized protein</fullName>
    </submittedName>
</protein>
<dbReference type="Proteomes" id="UP001278766">
    <property type="component" value="Unassembled WGS sequence"/>
</dbReference>
<name>A0AAE0LP02_9PEZI</name>
<comment type="caution">
    <text evidence="2">The sequence shown here is derived from an EMBL/GenBank/DDBJ whole genome shotgun (WGS) entry which is preliminary data.</text>
</comment>
<evidence type="ECO:0000313" key="3">
    <source>
        <dbReference type="Proteomes" id="UP001278766"/>
    </source>
</evidence>
<dbReference type="AlphaFoldDB" id="A0AAE0LP02"/>
<keyword evidence="3" id="KW-1185">Reference proteome</keyword>
<evidence type="ECO:0000256" key="1">
    <source>
        <dbReference type="SAM" id="Phobius"/>
    </source>
</evidence>
<organism evidence="2 3">
    <name type="scientific">Chaetomium fimeti</name>
    <dbReference type="NCBI Taxonomy" id="1854472"/>
    <lineage>
        <taxon>Eukaryota</taxon>
        <taxon>Fungi</taxon>
        <taxon>Dikarya</taxon>
        <taxon>Ascomycota</taxon>
        <taxon>Pezizomycotina</taxon>
        <taxon>Sordariomycetes</taxon>
        <taxon>Sordariomycetidae</taxon>
        <taxon>Sordariales</taxon>
        <taxon>Chaetomiaceae</taxon>
        <taxon>Chaetomium</taxon>
    </lineage>
</organism>
<gene>
    <name evidence="2" type="ORF">B0H64DRAFT_405706</name>
</gene>
<dbReference type="EMBL" id="JAUEPN010000007">
    <property type="protein sequence ID" value="KAK3292112.1"/>
    <property type="molecule type" value="Genomic_DNA"/>
</dbReference>
<reference evidence="2" key="2">
    <citation type="submission" date="2023-06" db="EMBL/GenBank/DDBJ databases">
        <authorList>
            <consortium name="Lawrence Berkeley National Laboratory"/>
            <person name="Haridas S."/>
            <person name="Hensen N."/>
            <person name="Bonometti L."/>
            <person name="Westerberg I."/>
            <person name="Brannstrom I.O."/>
            <person name="Guillou S."/>
            <person name="Cros-Aarteil S."/>
            <person name="Calhoun S."/>
            <person name="Kuo A."/>
            <person name="Mondo S."/>
            <person name="Pangilinan J."/>
            <person name="Riley R."/>
            <person name="Labutti K."/>
            <person name="Andreopoulos B."/>
            <person name="Lipzen A."/>
            <person name="Chen C."/>
            <person name="Yanf M."/>
            <person name="Daum C."/>
            <person name="Ng V."/>
            <person name="Clum A."/>
            <person name="Steindorff A."/>
            <person name="Ohm R."/>
            <person name="Martin F."/>
            <person name="Silar P."/>
            <person name="Natvig D."/>
            <person name="Lalanne C."/>
            <person name="Gautier V."/>
            <person name="Ament-Velasquez S.L."/>
            <person name="Kruys A."/>
            <person name="Hutchinson M.I."/>
            <person name="Powell A.J."/>
            <person name="Barry K."/>
            <person name="Miller A.N."/>
            <person name="Grigoriev I.V."/>
            <person name="Debuchy R."/>
            <person name="Gladieux P."/>
            <person name="Thoren M.H."/>
            <person name="Johannesson H."/>
        </authorList>
    </citation>
    <scope>NUCLEOTIDE SEQUENCE</scope>
    <source>
        <strain evidence="2">CBS 168.71</strain>
    </source>
</reference>
<proteinExistence type="predicted"/>
<sequence>MYFGLFIYPTLYFRCLYLVTLITNTTLLLLLYFPVYDTEIFLVYYNLYLGTLTRIIAMPKI</sequence>
<keyword evidence="1" id="KW-0812">Transmembrane</keyword>
<dbReference type="GeneID" id="87841411"/>
<evidence type="ECO:0000313" key="2">
    <source>
        <dbReference type="EMBL" id="KAK3292112.1"/>
    </source>
</evidence>
<feature type="transmembrane region" description="Helical" evidence="1">
    <location>
        <begin position="12"/>
        <end position="34"/>
    </location>
</feature>
<dbReference type="RefSeq" id="XP_062655626.1">
    <property type="nucleotide sequence ID" value="XM_062804463.1"/>
</dbReference>